<dbReference type="Proteomes" id="UP000476281">
    <property type="component" value="Unassembled WGS sequence"/>
</dbReference>
<reference evidence="1 2" key="1">
    <citation type="submission" date="2019-09" db="EMBL/GenBank/DDBJ databases">
        <title>Reversal of blaTEM antimicrobial resistance by CRISPR-Cas9 in clinical E. coli and other Enterobacteriaceae strains.</title>
        <authorList>
            <person name="Tagliaferri T."/>
            <person name="Guimaraes N."/>
            <person name="Pereira M."/>
            <person name="Felicori L."/>
            <person name="Horz H.-P."/>
            <person name="Santos S."/>
            <person name="Mendes T."/>
        </authorList>
    </citation>
    <scope>NUCLEOTIDE SEQUENCE [LARGE SCALE GENOMIC DNA]</scope>
    <source>
        <strain evidence="1 2">E2_blaTEM_MG</strain>
    </source>
</reference>
<dbReference type="EMBL" id="WBSZ01002459">
    <property type="protein sequence ID" value="KAB2435118.1"/>
    <property type="molecule type" value="Genomic_DNA"/>
</dbReference>
<feature type="non-terminal residue" evidence="1">
    <location>
        <position position="148"/>
    </location>
</feature>
<gene>
    <name evidence="1" type="ORF">F9C29_33605</name>
</gene>
<feature type="non-terminal residue" evidence="1">
    <location>
        <position position="1"/>
    </location>
</feature>
<sequence length="148" mass="17205">LSGDNQPERVTLRAEVDNEETSLKMHKVRSQPQPGVTAWRANIDLRSGQPRRRSGLKLLWNNRQLWFTPQGFSRFPPARLEQFTVDHPDNGPQWVNDQVFYQIFPDRFARSEKRNADQDKVYYHHAVGHDIILKKWDEPLTAQAGGST</sequence>
<comment type="caution">
    <text evidence="1">The sequence shown here is derived from an EMBL/GenBank/DDBJ whole genome shotgun (WGS) entry which is preliminary data.</text>
</comment>
<dbReference type="SUPFAM" id="SSF51445">
    <property type="entry name" value="(Trans)glycosidases"/>
    <property type="match status" value="1"/>
</dbReference>
<proteinExistence type="predicted"/>
<dbReference type="Gene3D" id="3.20.20.80">
    <property type="entry name" value="Glycosidases"/>
    <property type="match status" value="1"/>
</dbReference>
<accession>A0A6L3X2Q8</accession>
<dbReference type="InterPro" id="IPR017853">
    <property type="entry name" value="GH"/>
</dbReference>
<protein>
    <submittedName>
        <fullName evidence="1">Maltodextrin glucosidase</fullName>
    </submittedName>
</protein>
<dbReference type="AlphaFoldDB" id="A0A6L3X2Q8"/>
<name>A0A6L3X2Q8_9ENTR</name>
<evidence type="ECO:0000313" key="1">
    <source>
        <dbReference type="EMBL" id="KAB2435118.1"/>
    </source>
</evidence>
<organism evidence="1 2">
    <name type="scientific">Enterobacter hormaechei</name>
    <dbReference type="NCBI Taxonomy" id="158836"/>
    <lineage>
        <taxon>Bacteria</taxon>
        <taxon>Pseudomonadati</taxon>
        <taxon>Pseudomonadota</taxon>
        <taxon>Gammaproteobacteria</taxon>
        <taxon>Enterobacterales</taxon>
        <taxon>Enterobacteriaceae</taxon>
        <taxon>Enterobacter</taxon>
        <taxon>Enterobacter cloacae complex</taxon>
    </lineage>
</organism>
<evidence type="ECO:0000313" key="2">
    <source>
        <dbReference type="Proteomes" id="UP000476281"/>
    </source>
</evidence>